<sequence>MAALASSRRICSAGVRLLAGAERSPFAAGSRSQARTLHESTTEVMCAQREKAIEDTKLMLEKELNQLKTNMEKRFIDQERSFDKAVLELRYDLKKDADQQNLKHYVDLLKVKLEIKANDFKMEEMLKSQGHKFDLKIRDHDIRTLKGLGWFFGFSTVFLCRSLLFGSDSKKTSSSE</sequence>
<gene>
    <name evidence="2" type="ORF">PVAP13_6NG333600</name>
</gene>
<dbReference type="EMBL" id="CM029048">
    <property type="protein sequence ID" value="KAG2580314.1"/>
    <property type="molecule type" value="Genomic_DNA"/>
</dbReference>
<dbReference type="OrthoDB" id="674421at2759"/>
<evidence type="ECO:0000313" key="2">
    <source>
        <dbReference type="EMBL" id="KAG2580314.1"/>
    </source>
</evidence>
<dbReference type="Proteomes" id="UP000823388">
    <property type="component" value="Chromosome 6N"/>
</dbReference>
<comment type="caution">
    <text evidence="2">The sequence shown here is derived from an EMBL/GenBank/DDBJ whole genome shotgun (WGS) entry which is preliminary data.</text>
</comment>
<proteinExistence type="predicted"/>
<keyword evidence="1" id="KW-0812">Transmembrane</keyword>
<protein>
    <submittedName>
        <fullName evidence="2">Uncharacterized protein</fullName>
    </submittedName>
</protein>
<keyword evidence="3" id="KW-1185">Reference proteome</keyword>
<name>A0A8T0R422_PANVG</name>
<accession>A0A8T0R422</accession>
<keyword evidence="1" id="KW-1133">Transmembrane helix</keyword>
<dbReference type="AlphaFoldDB" id="A0A8T0R422"/>
<feature type="transmembrane region" description="Helical" evidence="1">
    <location>
        <begin position="148"/>
        <end position="166"/>
    </location>
</feature>
<evidence type="ECO:0000256" key="1">
    <source>
        <dbReference type="SAM" id="Phobius"/>
    </source>
</evidence>
<organism evidence="2 3">
    <name type="scientific">Panicum virgatum</name>
    <name type="common">Blackwell switchgrass</name>
    <dbReference type="NCBI Taxonomy" id="38727"/>
    <lineage>
        <taxon>Eukaryota</taxon>
        <taxon>Viridiplantae</taxon>
        <taxon>Streptophyta</taxon>
        <taxon>Embryophyta</taxon>
        <taxon>Tracheophyta</taxon>
        <taxon>Spermatophyta</taxon>
        <taxon>Magnoliopsida</taxon>
        <taxon>Liliopsida</taxon>
        <taxon>Poales</taxon>
        <taxon>Poaceae</taxon>
        <taxon>PACMAD clade</taxon>
        <taxon>Panicoideae</taxon>
        <taxon>Panicodae</taxon>
        <taxon>Paniceae</taxon>
        <taxon>Panicinae</taxon>
        <taxon>Panicum</taxon>
        <taxon>Panicum sect. Hiantes</taxon>
    </lineage>
</organism>
<reference evidence="2" key="1">
    <citation type="submission" date="2020-05" db="EMBL/GenBank/DDBJ databases">
        <title>WGS assembly of Panicum virgatum.</title>
        <authorList>
            <person name="Lovell J.T."/>
            <person name="Jenkins J."/>
            <person name="Shu S."/>
            <person name="Juenger T.E."/>
            <person name="Schmutz J."/>
        </authorList>
    </citation>
    <scope>NUCLEOTIDE SEQUENCE</scope>
    <source>
        <strain evidence="2">AP13</strain>
    </source>
</reference>
<keyword evidence="1" id="KW-0472">Membrane</keyword>
<evidence type="ECO:0000313" key="3">
    <source>
        <dbReference type="Proteomes" id="UP000823388"/>
    </source>
</evidence>